<dbReference type="Pfam" id="PF01940">
    <property type="entry name" value="DUF92"/>
    <property type="match status" value="1"/>
</dbReference>
<evidence type="ECO:0000256" key="5">
    <source>
        <dbReference type="ARBA" id="ARBA00023136"/>
    </source>
</evidence>
<comment type="subcellular location">
    <subcellularLocation>
        <location evidence="1">Membrane</location>
        <topology evidence="1">Multi-pass membrane protein</topology>
    </subcellularLocation>
</comment>
<feature type="transmembrane region" description="Helical" evidence="6">
    <location>
        <begin position="161"/>
        <end position="177"/>
    </location>
</feature>
<keyword evidence="3 6" id="KW-0812">Transmembrane</keyword>
<proteinExistence type="inferred from homology"/>
<evidence type="ECO:0000313" key="7">
    <source>
        <dbReference type="EMBL" id="HED11167.1"/>
    </source>
</evidence>
<keyword evidence="4 6" id="KW-1133">Transmembrane helix</keyword>
<feature type="transmembrane region" description="Helical" evidence="6">
    <location>
        <begin position="97"/>
        <end position="116"/>
    </location>
</feature>
<protein>
    <submittedName>
        <fullName evidence="7">DUF92 domain-containing protein</fullName>
    </submittedName>
</protein>
<dbReference type="AlphaFoldDB" id="A0A7V1LPA2"/>
<evidence type="ECO:0000256" key="6">
    <source>
        <dbReference type="SAM" id="Phobius"/>
    </source>
</evidence>
<feature type="transmembrane region" description="Helical" evidence="6">
    <location>
        <begin position="13"/>
        <end position="31"/>
    </location>
</feature>
<comment type="caution">
    <text evidence="7">The sequence shown here is derived from an EMBL/GenBank/DDBJ whole genome shotgun (WGS) entry which is preliminary data.</text>
</comment>
<keyword evidence="5 6" id="KW-0472">Membrane</keyword>
<accession>A0A7V1LPA2</accession>
<feature type="transmembrane region" description="Helical" evidence="6">
    <location>
        <begin position="122"/>
        <end position="140"/>
    </location>
</feature>
<feature type="transmembrane region" description="Helical" evidence="6">
    <location>
        <begin position="474"/>
        <end position="494"/>
    </location>
</feature>
<gene>
    <name evidence="7" type="ORF">ENJ10_10810</name>
</gene>
<dbReference type="Proteomes" id="UP000886005">
    <property type="component" value="Unassembled WGS sequence"/>
</dbReference>
<feature type="transmembrane region" description="Helical" evidence="6">
    <location>
        <begin position="387"/>
        <end position="411"/>
    </location>
</feature>
<evidence type="ECO:0000256" key="3">
    <source>
        <dbReference type="ARBA" id="ARBA00022692"/>
    </source>
</evidence>
<feature type="transmembrane region" description="Helical" evidence="6">
    <location>
        <begin position="265"/>
        <end position="298"/>
    </location>
</feature>
<organism evidence="7">
    <name type="scientific">Caldithrix abyssi</name>
    <dbReference type="NCBI Taxonomy" id="187145"/>
    <lineage>
        <taxon>Bacteria</taxon>
        <taxon>Pseudomonadati</taxon>
        <taxon>Calditrichota</taxon>
        <taxon>Calditrichia</taxon>
        <taxon>Calditrichales</taxon>
        <taxon>Calditrichaceae</taxon>
        <taxon>Caldithrix</taxon>
    </lineage>
</organism>
<dbReference type="GO" id="GO:0016020">
    <property type="term" value="C:membrane"/>
    <property type="evidence" value="ECO:0007669"/>
    <property type="project" value="UniProtKB-SubCell"/>
</dbReference>
<evidence type="ECO:0000256" key="4">
    <source>
        <dbReference type="ARBA" id="ARBA00022989"/>
    </source>
</evidence>
<comment type="similarity">
    <text evidence="2">Belongs to the TMEM19 family.</text>
</comment>
<evidence type="ECO:0000256" key="1">
    <source>
        <dbReference type="ARBA" id="ARBA00004141"/>
    </source>
</evidence>
<dbReference type="PANTHER" id="PTHR13353">
    <property type="entry name" value="TRANSMEMBRANE PROTEIN 19"/>
    <property type="match status" value="1"/>
</dbReference>
<evidence type="ECO:0000256" key="2">
    <source>
        <dbReference type="ARBA" id="ARBA00009012"/>
    </source>
</evidence>
<feature type="transmembrane region" description="Helical" evidence="6">
    <location>
        <begin position="319"/>
        <end position="338"/>
    </location>
</feature>
<dbReference type="PANTHER" id="PTHR13353:SF5">
    <property type="entry name" value="TRANSMEMBRANE PROTEIN 19"/>
    <property type="match status" value="1"/>
</dbReference>
<reference evidence="7" key="1">
    <citation type="journal article" date="2020" name="mSystems">
        <title>Genome- and Community-Level Interaction Insights into Carbon Utilization and Element Cycling Functions of Hydrothermarchaeota in Hydrothermal Sediment.</title>
        <authorList>
            <person name="Zhou Z."/>
            <person name="Liu Y."/>
            <person name="Xu W."/>
            <person name="Pan J."/>
            <person name="Luo Z.H."/>
            <person name="Li M."/>
        </authorList>
    </citation>
    <scope>NUCLEOTIDE SEQUENCE [LARGE SCALE GENOMIC DNA]</scope>
    <source>
        <strain evidence="7">HyVt-456</strain>
    </source>
</reference>
<feature type="transmembrane region" description="Helical" evidence="6">
    <location>
        <begin position="238"/>
        <end position="259"/>
    </location>
</feature>
<feature type="transmembrane region" description="Helical" evidence="6">
    <location>
        <begin position="189"/>
        <end position="208"/>
    </location>
</feature>
<sequence length="495" mass="54583">MTDYIFPQNIADWQTLGMFFLTLGVVLALAEGLKKYLHLSDEFSRKFVHVAVGMLVWIYATYLETPNVIIFASLSFTLINFLVLKFNLLPALATERISYGTVFYPLTIAISAWFFWERDKNIFYISVWVLAIADALAAWVGQSVKKPFTLKVWHDSKSLQGALAMFTASSLIVYFIYDINGGYTSSVPLLVTAVVAGVFIMLAELISIKGSDNFSVVLAAAFILSALNQGSDAAQMQFVWATLIGLLFVIAIVTARLLTPEGGVATYLMAIVIFGVGGWSWTVPLLVFFFSSSALSYFKHGYKKQFKEQFEKSSRRDGHQVFANGGIALLIALIYYLSPQPYLYFLYLTALAAANADTWATELGVISPRPPRLITTMKTVEKGRSGAVSFTGFAASLAGSLVVVAAAFLFMPLQTMSFFFLAAFVSGFFSSLADSILGATLQAQFRLANGRLTEKDANGSLPLVSGWRRMNNDWVNFLSISMATLFCWFLISLLS</sequence>
<dbReference type="InterPro" id="IPR002794">
    <property type="entry name" value="DUF92_TMEM19"/>
</dbReference>
<feature type="transmembrane region" description="Helical" evidence="6">
    <location>
        <begin position="417"/>
        <end position="441"/>
    </location>
</feature>
<dbReference type="EMBL" id="DRLD01000300">
    <property type="protein sequence ID" value="HED11167.1"/>
    <property type="molecule type" value="Genomic_DNA"/>
</dbReference>
<name>A0A7V1LPA2_CALAY</name>